<sequence>MTGMDPLLAATSDVSVRPAVPGDEAAVAAVQLAAWRATLGDLVGEEVLDRVDLARVTDQWAAAIAAPPGRGYRVLVAMHGPRLVGFASVAPVTAPPGSGDDTPGGEILALEVDPAERRLGHGSRLLAAVVDVLRDEDRATSVQTWVVAGDTARERFLGSAGMGDVGATRVLGEQDDPREITEHLWGASL</sequence>
<comment type="caution">
    <text evidence="4">The sequence shown here is derived from an EMBL/GenBank/DDBJ whole genome shotgun (WGS) entry which is preliminary data.</text>
</comment>
<dbReference type="Gene3D" id="3.40.630.30">
    <property type="match status" value="1"/>
</dbReference>
<dbReference type="Proteomes" id="UP000642125">
    <property type="component" value="Unassembled WGS sequence"/>
</dbReference>
<evidence type="ECO:0000313" key="4">
    <source>
        <dbReference type="EMBL" id="GIG37873.1"/>
    </source>
</evidence>
<evidence type="ECO:0000313" key="5">
    <source>
        <dbReference type="Proteomes" id="UP000642125"/>
    </source>
</evidence>
<feature type="domain" description="N-acetyltransferase" evidence="3">
    <location>
        <begin position="14"/>
        <end position="189"/>
    </location>
</feature>
<dbReference type="InterPro" id="IPR050832">
    <property type="entry name" value="Bact_Acetyltransf"/>
</dbReference>
<organism evidence="4 5">
    <name type="scientific">Cellulomonas pakistanensis</name>
    <dbReference type="NCBI Taxonomy" id="992287"/>
    <lineage>
        <taxon>Bacteria</taxon>
        <taxon>Bacillati</taxon>
        <taxon>Actinomycetota</taxon>
        <taxon>Actinomycetes</taxon>
        <taxon>Micrococcales</taxon>
        <taxon>Cellulomonadaceae</taxon>
        <taxon>Cellulomonas</taxon>
    </lineage>
</organism>
<dbReference type="PROSITE" id="PS51186">
    <property type="entry name" value="GNAT"/>
    <property type="match status" value="1"/>
</dbReference>
<reference evidence="4" key="1">
    <citation type="submission" date="2021-01" db="EMBL/GenBank/DDBJ databases">
        <title>Whole genome shotgun sequence of Cellulomonas pakistanensis NBRC 110800.</title>
        <authorList>
            <person name="Komaki H."/>
            <person name="Tamura T."/>
        </authorList>
    </citation>
    <scope>NUCLEOTIDE SEQUENCE</scope>
    <source>
        <strain evidence="4">NBRC 110800</strain>
    </source>
</reference>
<dbReference type="InterPro" id="IPR000182">
    <property type="entry name" value="GNAT_dom"/>
</dbReference>
<dbReference type="AlphaFoldDB" id="A0A919PCW7"/>
<gene>
    <name evidence="4" type="ORF">Cpa01nite_32540</name>
</gene>
<keyword evidence="2" id="KW-0012">Acyltransferase</keyword>
<evidence type="ECO:0000259" key="3">
    <source>
        <dbReference type="PROSITE" id="PS51186"/>
    </source>
</evidence>
<dbReference type="GO" id="GO:0016747">
    <property type="term" value="F:acyltransferase activity, transferring groups other than amino-acyl groups"/>
    <property type="evidence" value="ECO:0007669"/>
    <property type="project" value="InterPro"/>
</dbReference>
<dbReference type="Pfam" id="PF00583">
    <property type="entry name" value="Acetyltransf_1"/>
    <property type="match status" value="1"/>
</dbReference>
<keyword evidence="1" id="KW-0808">Transferase</keyword>
<proteinExistence type="predicted"/>
<dbReference type="EMBL" id="BONO01000030">
    <property type="protein sequence ID" value="GIG37873.1"/>
    <property type="molecule type" value="Genomic_DNA"/>
</dbReference>
<dbReference type="SUPFAM" id="SSF55729">
    <property type="entry name" value="Acyl-CoA N-acyltransferases (Nat)"/>
    <property type="match status" value="1"/>
</dbReference>
<keyword evidence="5" id="KW-1185">Reference proteome</keyword>
<dbReference type="PANTHER" id="PTHR43877">
    <property type="entry name" value="AMINOALKYLPHOSPHONATE N-ACETYLTRANSFERASE-RELATED-RELATED"/>
    <property type="match status" value="1"/>
</dbReference>
<dbReference type="InterPro" id="IPR016181">
    <property type="entry name" value="Acyl_CoA_acyltransferase"/>
</dbReference>
<evidence type="ECO:0000256" key="2">
    <source>
        <dbReference type="ARBA" id="ARBA00023315"/>
    </source>
</evidence>
<protein>
    <recommendedName>
        <fullName evidence="3">N-acetyltransferase domain-containing protein</fullName>
    </recommendedName>
</protein>
<accession>A0A919PCW7</accession>
<evidence type="ECO:0000256" key="1">
    <source>
        <dbReference type="ARBA" id="ARBA00022679"/>
    </source>
</evidence>
<dbReference type="CDD" id="cd04301">
    <property type="entry name" value="NAT_SF"/>
    <property type="match status" value="1"/>
</dbReference>
<name>A0A919PCW7_9CELL</name>